<dbReference type="AlphaFoldDB" id="A0A4Z0F7C3"/>
<reference evidence="1 2" key="1">
    <citation type="journal article" date="2019" name="ISME J.">
        <title>Candidatus Macondimonas diazotrophica, a novel gammaproteobacterial genus dominating crude-oil-contaminated coastal sediments.</title>
        <authorList>
            <person name="Karthikeyan S."/>
            <person name="Konstantinidis K."/>
        </authorList>
    </citation>
    <scope>NUCLEOTIDE SEQUENCE [LARGE SCALE GENOMIC DNA]</scope>
    <source>
        <strain evidence="1 2">KTK01</strain>
    </source>
</reference>
<evidence type="ECO:0000313" key="2">
    <source>
        <dbReference type="Proteomes" id="UP000297890"/>
    </source>
</evidence>
<sequence length="125" mass="14204">MTDQTFVDELKSAVEGASRQAKPVSTMTLEEAQRVVDAIPTHPVAILTDRIHFAKTTLLEEGCRFMTERSMIGEYADGTPFRVFGAMDYERSLIHLEGFRFSSVRQIPMRFVHPSNIRAAEARVW</sequence>
<proteinExistence type="predicted"/>
<accession>A0A4Z0F7C3</accession>
<gene>
    <name evidence="1" type="ORF">E4680_11770</name>
</gene>
<dbReference type="RefSeq" id="WP_135282617.1">
    <property type="nucleotide sequence ID" value="NZ_SRIO01000019.1"/>
</dbReference>
<dbReference type="EMBL" id="SRIO01000019">
    <property type="protein sequence ID" value="TFZ81573.1"/>
    <property type="molecule type" value="Genomic_DNA"/>
</dbReference>
<dbReference type="Proteomes" id="UP000297890">
    <property type="component" value="Unassembled WGS sequence"/>
</dbReference>
<organism evidence="1 2">
    <name type="scientific">Candidatus Macondimonas diazotrophica</name>
    <dbReference type="NCBI Taxonomy" id="2305248"/>
    <lineage>
        <taxon>Bacteria</taxon>
        <taxon>Pseudomonadati</taxon>
        <taxon>Pseudomonadota</taxon>
        <taxon>Gammaproteobacteria</taxon>
        <taxon>Chromatiales</taxon>
        <taxon>Ectothiorhodospiraceae</taxon>
        <taxon>Candidatus Macondimonas</taxon>
    </lineage>
</organism>
<protein>
    <submittedName>
        <fullName evidence="1">Uncharacterized protein</fullName>
    </submittedName>
</protein>
<name>A0A4Z0F7C3_9GAMM</name>
<comment type="caution">
    <text evidence="1">The sequence shown here is derived from an EMBL/GenBank/DDBJ whole genome shotgun (WGS) entry which is preliminary data.</text>
</comment>
<evidence type="ECO:0000313" key="1">
    <source>
        <dbReference type="EMBL" id="TFZ81573.1"/>
    </source>
</evidence>
<keyword evidence="2" id="KW-1185">Reference proteome</keyword>